<keyword evidence="1" id="KW-0808">Transferase</keyword>
<dbReference type="CDD" id="cd04301">
    <property type="entry name" value="NAT_SF"/>
    <property type="match status" value="1"/>
</dbReference>
<organism evidence="4 5">
    <name type="scientific">Fusarium sarcochroum</name>
    <dbReference type="NCBI Taxonomy" id="1208366"/>
    <lineage>
        <taxon>Eukaryota</taxon>
        <taxon>Fungi</taxon>
        <taxon>Dikarya</taxon>
        <taxon>Ascomycota</taxon>
        <taxon>Pezizomycotina</taxon>
        <taxon>Sordariomycetes</taxon>
        <taxon>Hypocreomycetidae</taxon>
        <taxon>Hypocreales</taxon>
        <taxon>Nectriaceae</taxon>
        <taxon>Fusarium</taxon>
        <taxon>Fusarium lateritium species complex</taxon>
    </lineage>
</organism>
<reference evidence="4" key="1">
    <citation type="journal article" date="2020" name="BMC Genomics">
        <title>Correction to: Identification and distribution of gene clusters required for synthesis of sphingolipid metabolism inhibitors in diverse species of the filamentous fungus Fusarium.</title>
        <authorList>
            <person name="Kim H.S."/>
            <person name="Lohmar J.M."/>
            <person name="Busman M."/>
            <person name="Brown D.W."/>
            <person name="Naumann T.A."/>
            <person name="Divon H.H."/>
            <person name="Lysoe E."/>
            <person name="Uhlig S."/>
            <person name="Proctor R.H."/>
        </authorList>
    </citation>
    <scope>NUCLEOTIDE SEQUENCE</scope>
    <source>
        <strain evidence="4">NRRL 20472</strain>
    </source>
</reference>
<dbReference type="PANTHER" id="PTHR43877">
    <property type="entry name" value="AMINOALKYLPHOSPHONATE N-ACETYLTRANSFERASE-RELATED-RELATED"/>
    <property type="match status" value="1"/>
</dbReference>
<dbReference type="InterPro" id="IPR016181">
    <property type="entry name" value="Acyl_CoA_acyltransferase"/>
</dbReference>
<comment type="caution">
    <text evidence="4">The sequence shown here is derived from an EMBL/GenBank/DDBJ whole genome shotgun (WGS) entry which is preliminary data.</text>
</comment>
<dbReference type="SUPFAM" id="SSF55729">
    <property type="entry name" value="Acyl-CoA N-acyltransferases (Nat)"/>
    <property type="match status" value="1"/>
</dbReference>
<reference evidence="4" key="2">
    <citation type="submission" date="2020-05" db="EMBL/GenBank/DDBJ databases">
        <authorList>
            <person name="Kim H.-S."/>
            <person name="Proctor R.H."/>
            <person name="Brown D.W."/>
        </authorList>
    </citation>
    <scope>NUCLEOTIDE SEQUENCE</scope>
    <source>
        <strain evidence="4">NRRL 20472</strain>
    </source>
</reference>
<evidence type="ECO:0000256" key="1">
    <source>
        <dbReference type="ARBA" id="ARBA00022679"/>
    </source>
</evidence>
<dbReference type="EMBL" id="JABEXW010000859">
    <property type="protein sequence ID" value="KAF4952980.1"/>
    <property type="molecule type" value="Genomic_DNA"/>
</dbReference>
<dbReference type="InterPro" id="IPR050832">
    <property type="entry name" value="Bact_Acetyltransf"/>
</dbReference>
<accession>A0A8H4T7X2</accession>
<evidence type="ECO:0000313" key="5">
    <source>
        <dbReference type="Proteomes" id="UP000622797"/>
    </source>
</evidence>
<dbReference type="InterPro" id="IPR000182">
    <property type="entry name" value="GNAT_dom"/>
</dbReference>
<dbReference type="Pfam" id="PF00583">
    <property type="entry name" value="Acetyltransf_1"/>
    <property type="match status" value="1"/>
</dbReference>
<sequence>MNSANALTDCRVCFTFLFERLKYFSPPRLSQIVLFTHQATHFYTRIPFSLVRPRNIFVTQPHFSILNQPHQMTAKESQPASGSNKPGSIRFATLADAGLIAKLGAHVFTVTFGHSVEPHELDAFLEESYTEASIIKDIQDENKDVIVSINDQDEVLGFAYLTRGSSEPCVENEEKTVELQRIYVHPSAHGAGVGRSLEKAIETMAREQGFKNLWLGVWEENPRAIRAYEKWGYKKVGDHDFTIGSVVQTDEIMLKVL</sequence>
<dbReference type="Proteomes" id="UP000622797">
    <property type="component" value="Unassembled WGS sequence"/>
</dbReference>
<proteinExistence type="predicted"/>
<dbReference type="GO" id="GO:0016747">
    <property type="term" value="F:acyltransferase activity, transferring groups other than amino-acyl groups"/>
    <property type="evidence" value="ECO:0007669"/>
    <property type="project" value="InterPro"/>
</dbReference>
<evidence type="ECO:0000259" key="3">
    <source>
        <dbReference type="PROSITE" id="PS51186"/>
    </source>
</evidence>
<evidence type="ECO:0000313" key="4">
    <source>
        <dbReference type="EMBL" id="KAF4952980.1"/>
    </source>
</evidence>
<dbReference type="PROSITE" id="PS51186">
    <property type="entry name" value="GNAT"/>
    <property type="match status" value="1"/>
</dbReference>
<feature type="domain" description="N-acetyltransferase" evidence="3">
    <location>
        <begin position="105"/>
        <end position="257"/>
    </location>
</feature>
<dbReference type="OrthoDB" id="9975416at2759"/>
<dbReference type="Gene3D" id="3.40.630.30">
    <property type="match status" value="1"/>
</dbReference>
<keyword evidence="5" id="KW-1185">Reference proteome</keyword>
<gene>
    <name evidence="4" type="ORF">FSARC_12519</name>
</gene>
<protein>
    <recommendedName>
        <fullName evidence="3">N-acetyltransferase domain-containing protein</fullName>
    </recommendedName>
</protein>
<dbReference type="AlphaFoldDB" id="A0A8H4T7X2"/>
<keyword evidence="2" id="KW-0012">Acyltransferase</keyword>
<evidence type="ECO:0000256" key="2">
    <source>
        <dbReference type="ARBA" id="ARBA00023315"/>
    </source>
</evidence>
<name>A0A8H4T7X2_9HYPO</name>